<dbReference type="GO" id="GO:0046872">
    <property type="term" value="F:metal ion binding"/>
    <property type="evidence" value="ECO:0007669"/>
    <property type="project" value="UniProtKB-KW"/>
</dbReference>
<dbReference type="PaxDb" id="572546-Arcpr_0656"/>
<dbReference type="SUPFAM" id="SSF52242">
    <property type="entry name" value="Cobalamin (vitamin B12)-binding domain"/>
    <property type="match status" value="1"/>
</dbReference>
<feature type="domain" description="Radical SAM core" evidence="9">
    <location>
        <begin position="184"/>
        <end position="400"/>
    </location>
</feature>
<evidence type="ECO:0000259" key="8">
    <source>
        <dbReference type="PROSITE" id="PS51332"/>
    </source>
</evidence>
<keyword evidence="3" id="KW-0808">Transferase</keyword>
<dbReference type="GO" id="GO:0051539">
    <property type="term" value="F:4 iron, 4 sulfur cluster binding"/>
    <property type="evidence" value="ECO:0007669"/>
    <property type="project" value="UniProtKB-KW"/>
</dbReference>
<dbReference type="GO" id="GO:0031419">
    <property type="term" value="F:cobalamin binding"/>
    <property type="evidence" value="ECO:0007669"/>
    <property type="project" value="InterPro"/>
</dbReference>
<dbReference type="InterPro" id="IPR007197">
    <property type="entry name" value="rSAM"/>
</dbReference>
<gene>
    <name evidence="10" type="ordered locus">Arcpr_0656</name>
</gene>
<evidence type="ECO:0000313" key="10">
    <source>
        <dbReference type="EMBL" id="ADB57721.1"/>
    </source>
</evidence>
<dbReference type="HOGENOM" id="CLU_021572_4_3_2"/>
<sequence>MITLVNPLSNTETISKIDFKTPPIGLAYLASVLRENSYKVRIVDNVVEKLSLNELVKKIKNSAVVGITTTTPTFNTALKYAKKIKSALENVFVILGGIHVSFMPYSALKHEYVDAVCIGEGEYTLLEAVERLDKEKSLEGVRGLIYKENGRIIDNGKREFIQNLDELPFPAYDLLPLEKYSVLGQKLEHFPMMSSRGCPFGCRYCASSLFMGRRFRARSAENVVDEIEWLQDKFGARYVGFGDDTFTLNKKRVLKICEEIKRRGLDVEWSCSSRVDTIDGETIKKMKSAGCNCIYYGVESANQKILNEYYRKRISLEQVKDAVKKTKEHGILTVCSFIIGAPMETREDMMKTLKFSIKLNPDYAQYSILTPYPGTEIYKEAKEKGWLLTENFDEYTCGKPVLKNFYLTPKEISRFLRYCYMRFYLRPKFIWKEIKNKNIKIAFEIVKRLLFRRGGENG</sequence>
<proteinExistence type="predicted"/>
<dbReference type="Pfam" id="PF02310">
    <property type="entry name" value="B12-binding"/>
    <property type="match status" value="1"/>
</dbReference>
<dbReference type="InterPro" id="IPR006158">
    <property type="entry name" value="Cobalamin-bd"/>
</dbReference>
<accession>D2RHE6</accession>
<dbReference type="STRING" id="572546.Arcpr_0656"/>
<dbReference type="SFLD" id="SFLDS00029">
    <property type="entry name" value="Radical_SAM"/>
    <property type="match status" value="1"/>
</dbReference>
<dbReference type="AlphaFoldDB" id="D2RHE6"/>
<evidence type="ECO:0000313" key="11">
    <source>
        <dbReference type="Proteomes" id="UP000001901"/>
    </source>
</evidence>
<dbReference type="PROSITE" id="PS51332">
    <property type="entry name" value="B12_BINDING"/>
    <property type="match status" value="1"/>
</dbReference>
<dbReference type="InterPro" id="IPR051198">
    <property type="entry name" value="BchE-like"/>
</dbReference>
<evidence type="ECO:0000256" key="6">
    <source>
        <dbReference type="ARBA" id="ARBA00023004"/>
    </source>
</evidence>
<dbReference type="EMBL" id="CP001857">
    <property type="protein sequence ID" value="ADB57721.1"/>
    <property type="molecule type" value="Genomic_DNA"/>
</dbReference>
<dbReference type="Pfam" id="PF04055">
    <property type="entry name" value="Radical_SAM"/>
    <property type="match status" value="1"/>
</dbReference>
<dbReference type="GO" id="GO:0003824">
    <property type="term" value="F:catalytic activity"/>
    <property type="evidence" value="ECO:0007669"/>
    <property type="project" value="InterPro"/>
</dbReference>
<dbReference type="PROSITE" id="PS51918">
    <property type="entry name" value="RADICAL_SAM"/>
    <property type="match status" value="1"/>
</dbReference>
<dbReference type="Gene3D" id="3.40.50.280">
    <property type="entry name" value="Cobalamin-binding domain"/>
    <property type="match status" value="1"/>
</dbReference>
<dbReference type="OrthoDB" id="2305at2157"/>
<keyword evidence="11" id="KW-1185">Reference proteome</keyword>
<dbReference type="GeneID" id="8739316"/>
<name>D2RHE6_ARCPA</name>
<reference evidence="10 11" key="1">
    <citation type="journal article" date="2010" name="Stand. Genomic Sci.">
        <title>Complete genome sequence of Archaeoglobus profundus type strain (AV18).</title>
        <authorList>
            <person name="von Jan M."/>
            <person name="Lapidus A."/>
            <person name="Del Rio T.G."/>
            <person name="Copeland A."/>
            <person name="Tice H."/>
            <person name="Cheng J.F."/>
            <person name="Lucas S."/>
            <person name="Chen F."/>
            <person name="Nolan M."/>
            <person name="Goodwin L."/>
            <person name="Han C."/>
            <person name="Pitluck S."/>
            <person name="Liolios K."/>
            <person name="Ivanova N."/>
            <person name="Mavromatis K."/>
            <person name="Ovchinnikova G."/>
            <person name="Chertkov O."/>
            <person name="Pati A."/>
            <person name="Chen A."/>
            <person name="Palaniappan K."/>
            <person name="Land M."/>
            <person name="Hauser L."/>
            <person name="Chang Y.J."/>
            <person name="Jeffries C.D."/>
            <person name="Saunders E."/>
            <person name="Brettin T."/>
            <person name="Detter J.C."/>
            <person name="Chain P."/>
            <person name="Eichinger K."/>
            <person name="Huber H."/>
            <person name="Spring S."/>
            <person name="Rohde M."/>
            <person name="Goker M."/>
            <person name="Wirth R."/>
            <person name="Woyke T."/>
            <person name="Bristow J."/>
            <person name="Eisen J.A."/>
            <person name="Markowitz V."/>
            <person name="Hugenholtz P."/>
            <person name="Kyrpides N.C."/>
            <person name="Klenk H.P."/>
        </authorList>
    </citation>
    <scope>NUCLEOTIDE SEQUENCE [LARGE SCALE GENOMIC DNA]</scope>
    <source>
        <strain evidence="11">DSM 5631 / JCM 9629 / NBRC 100127 / Av18</strain>
    </source>
</reference>
<feature type="domain" description="B12-binding" evidence="8">
    <location>
        <begin position="9"/>
        <end position="139"/>
    </location>
</feature>
<evidence type="ECO:0000256" key="3">
    <source>
        <dbReference type="ARBA" id="ARBA00022679"/>
    </source>
</evidence>
<protein>
    <submittedName>
        <fullName evidence="10">Radical SAM domain protein</fullName>
    </submittedName>
</protein>
<keyword evidence="4" id="KW-0949">S-adenosyl-L-methionine</keyword>
<comment type="cofactor">
    <cofactor evidence="1">
        <name>[4Fe-4S] cluster</name>
        <dbReference type="ChEBI" id="CHEBI:49883"/>
    </cofactor>
</comment>
<keyword evidence="5" id="KW-0479">Metal-binding</keyword>
<evidence type="ECO:0000256" key="4">
    <source>
        <dbReference type="ARBA" id="ARBA00022691"/>
    </source>
</evidence>
<dbReference type="InterPro" id="IPR023404">
    <property type="entry name" value="rSAM_horseshoe"/>
</dbReference>
<dbReference type="CDD" id="cd01335">
    <property type="entry name" value="Radical_SAM"/>
    <property type="match status" value="1"/>
</dbReference>
<dbReference type="SUPFAM" id="SSF102114">
    <property type="entry name" value="Radical SAM enzymes"/>
    <property type="match status" value="1"/>
</dbReference>
<dbReference type="InterPro" id="IPR036724">
    <property type="entry name" value="Cobalamin-bd_sf"/>
</dbReference>
<evidence type="ECO:0000256" key="5">
    <source>
        <dbReference type="ARBA" id="ARBA00022723"/>
    </source>
</evidence>
<keyword evidence="2" id="KW-0489">Methyltransferase</keyword>
<dbReference type="Gene3D" id="3.80.30.20">
    <property type="entry name" value="tm_1862 like domain"/>
    <property type="match status" value="1"/>
</dbReference>
<dbReference type="SFLD" id="SFLDG01123">
    <property type="entry name" value="methyltransferase_(Class_B)"/>
    <property type="match status" value="1"/>
</dbReference>
<dbReference type="Proteomes" id="UP000001901">
    <property type="component" value="Chromosome"/>
</dbReference>
<keyword evidence="6" id="KW-0408">Iron</keyword>
<dbReference type="InterPro" id="IPR006638">
    <property type="entry name" value="Elp3/MiaA/NifB-like_rSAM"/>
</dbReference>
<dbReference type="SFLD" id="SFLDG01082">
    <property type="entry name" value="B12-binding_domain_containing"/>
    <property type="match status" value="1"/>
</dbReference>
<dbReference type="PANTHER" id="PTHR43409:SF7">
    <property type="entry name" value="BLL1977 PROTEIN"/>
    <property type="match status" value="1"/>
</dbReference>
<evidence type="ECO:0000256" key="7">
    <source>
        <dbReference type="ARBA" id="ARBA00023014"/>
    </source>
</evidence>
<dbReference type="InterPro" id="IPR058240">
    <property type="entry name" value="rSAM_sf"/>
</dbReference>
<evidence type="ECO:0000259" key="9">
    <source>
        <dbReference type="PROSITE" id="PS51918"/>
    </source>
</evidence>
<dbReference type="KEGG" id="apo:Arcpr_0656"/>
<dbReference type="CDD" id="cd02068">
    <property type="entry name" value="radical_SAM_B12_BD"/>
    <property type="match status" value="1"/>
</dbReference>
<dbReference type="PANTHER" id="PTHR43409">
    <property type="entry name" value="ANAEROBIC MAGNESIUM-PROTOPORPHYRIN IX MONOMETHYL ESTER CYCLASE-RELATED"/>
    <property type="match status" value="1"/>
</dbReference>
<organism evidence="10 11">
    <name type="scientific">Archaeoglobus profundus (strain DSM 5631 / JCM 9629 / NBRC 100127 / Av18)</name>
    <dbReference type="NCBI Taxonomy" id="572546"/>
    <lineage>
        <taxon>Archaea</taxon>
        <taxon>Methanobacteriati</taxon>
        <taxon>Methanobacteriota</taxon>
        <taxon>Archaeoglobi</taxon>
        <taxon>Archaeoglobales</taxon>
        <taxon>Archaeoglobaceae</taxon>
        <taxon>Archaeoglobus</taxon>
    </lineage>
</organism>
<dbReference type="InterPro" id="IPR034466">
    <property type="entry name" value="Methyltransferase_Class_B"/>
</dbReference>
<evidence type="ECO:0000256" key="2">
    <source>
        <dbReference type="ARBA" id="ARBA00022603"/>
    </source>
</evidence>
<dbReference type="SMART" id="SM00729">
    <property type="entry name" value="Elp3"/>
    <property type="match status" value="1"/>
</dbReference>
<dbReference type="RefSeq" id="WP_012940057.1">
    <property type="nucleotide sequence ID" value="NC_013741.1"/>
</dbReference>
<keyword evidence="7" id="KW-0411">Iron-sulfur</keyword>
<evidence type="ECO:0000256" key="1">
    <source>
        <dbReference type="ARBA" id="ARBA00001966"/>
    </source>
</evidence>
<dbReference type="eggNOG" id="arCOG01356">
    <property type="taxonomic scope" value="Archaea"/>
</dbReference>